<reference evidence="2 3" key="1">
    <citation type="submission" date="2016-11" db="EMBL/GenBank/DDBJ databases">
        <title>Complete genome sequence of the aerobically denitrifying bacterium Chelatococcus daeguensis TAD1.</title>
        <authorList>
            <person name="Yang Y."/>
            <person name="Huang S."/>
            <person name="Lin E."/>
        </authorList>
    </citation>
    <scope>NUCLEOTIDE SEQUENCE [LARGE SCALE GENOMIC DNA]</scope>
    <source>
        <strain evidence="2 3">TAD1</strain>
    </source>
</reference>
<feature type="chain" id="PRO_5042147958" description="Lipoprotein" evidence="1">
    <location>
        <begin position="25"/>
        <end position="200"/>
    </location>
</feature>
<protein>
    <recommendedName>
        <fullName evidence="4">Lipoprotein</fullName>
    </recommendedName>
</protein>
<dbReference type="PROSITE" id="PS51257">
    <property type="entry name" value="PROKAR_LIPOPROTEIN"/>
    <property type="match status" value="1"/>
</dbReference>
<sequence length="200" mass="20446">MEAMRSSVLLVSLAGLLAACSSTSGDGGAAQGGGSSLGNLLRYGSTTLPERREAPPDEVICPYVFVSDGGAAVRAGGESNAGLRYQLTISETARECTALPGGGMTIKVGVQGLALLGPAGAPGTFSSPFHVTIREGNRVYASRTRTVSATVTRGETQGEFLFVEEGFTLPPDATGDNVIIEVGFGRGPAQAAPTRGARRR</sequence>
<keyword evidence="3" id="KW-1185">Reference proteome</keyword>
<organism evidence="2 3">
    <name type="scientific">Chelatococcus daeguensis</name>
    <dbReference type="NCBI Taxonomy" id="444444"/>
    <lineage>
        <taxon>Bacteria</taxon>
        <taxon>Pseudomonadati</taxon>
        <taxon>Pseudomonadota</taxon>
        <taxon>Alphaproteobacteria</taxon>
        <taxon>Hyphomicrobiales</taxon>
        <taxon>Chelatococcaceae</taxon>
        <taxon>Chelatococcus</taxon>
    </lineage>
</organism>
<feature type="signal peptide" evidence="1">
    <location>
        <begin position="1"/>
        <end position="24"/>
    </location>
</feature>
<evidence type="ECO:0000313" key="3">
    <source>
        <dbReference type="Proteomes" id="UP000182703"/>
    </source>
</evidence>
<gene>
    <name evidence="2" type="ORF">BOQ54_05730</name>
</gene>
<evidence type="ECO:0008006" key="4">
    <source>
        <dbReference type="Google" id="ProtNLM"/>
    </source>
</evidence>
<name>A0AAC9NYS9_9HYPH</name>
<proteinExistence type="predicted"/>
<dbReference type="EMBL" id="CP018095">
    <property type="protein sequence ID" value="APF36891.1"/>
    <property type="molecule type" value="Genomic_DNA"/>
</dbReference>
<dbReference type="Proteomes" id="UP000182703">
    <property type="component" value="Chromosome"/>
</dbReference>
<dbReference type="KEGG" id="cdq:BOQ54_05730"/>
<dbReference type="AlphaFoldDB" id="A0AAC9NYS9"/>
<evidence type="ECO:0000256" key="1">
    <source>
        <dbReference type="SAM" id="SignalP"/>
    </source>
</evidence>
<accession>A0AAC9NYS9</accession>
<keyword evidence="1" id="KW-0732">Signal</keyword>
<evidence type="ECO:0000313" key="2">
    <source>
        <dbReference type="EMBL" id="APF36891.1"/>
    </source>
</evidence>